<evidence type="ECO:0000256" key="2">
    <source>
        <dbReference type="SAM" id="SignalP"/>
    </source>
</evidence>
<organism evidence="3 4">
    <name type="scientific">Jaminaea rosea</name>
    <dbReference type="NCBI Taxonomy" id="1569628"/>
    <lineage>
        <taxon>Eukaryota</taxon>
        <taxon>Fungi</taxon>
        <taxon>Dikarya</taxon>
        <taxon>Basidiomycota</taxon>
        <taxon>Ustilaginomycotina</taxon>
        <taxon>Exobasidiomycetes</taxon>
        <taxon>Microstromatales</taxon>
        <taxon>Microstromatales incertae sedis</taxon>
        <taxon>Jaminaea</taxon>
    </lineage>
</organism>
<evidence type="ECO:0000313" key="3">
    <source>
        <dbReference type="EMBL" id="PWN27642.1"/>
    </source>
</evidence>
<feature type="compositionally biased region" description="Low complexity" evidence="1">
    <location>
        <begin position="52"/>
        <end position="62"/>
    </location>
</feature>
<dbReference type="EMBL" id="KZ819667">
    <property type="protein sequence ID" value="PWN27642.1"/>
    <property type="molecule type" value="Genomic_DNA"/>
</dbReference>
<keyword evidence="4" id="KW-1185">Reference proteome</keyword>
<name>A0A316UQR6_9BASI</name>
<feature type="region of interest" description="Disordered" evidence="1">
    <location>
        <begin position="26"/>
        <end position="62"/>
    </location>
</feature>
<feature type="region of interest" description="Disordered" evidence="1">
    <location>
        <begin position="83"/>
        <end position="133"/>
    </location>
</feature>
<accession>A0A316UQR6</accession>
<dbReference type="AlphaFoldDB" id="A0A316UQR6"/>
<protein>
    <recommendedName>
        <fullName evidence="5">CUE domain-containing protein</fullName>
    </recommendedName>
</protein>
<sequence>MNDVISTCIALAILFFVLKFAFGGPPATSSASQQHQPPNPQQLHARTPSNPAAAASSSSSASKQTLISRFALESRIAAAQQEDEQAAAAALVDGSAPPVSSLPQVGQKGKGKMSDEEWKRGADQRGVDLRRRKEEMILEARRKLMAKQSRMSATSTE</sequence>
<dbReference type="RefSeq" id="XP_025362254.1">
    <property type="nucleotide sequence ID" value="XM_025503664.1"/>
</dbReference>
<evidence type="ECO:0000313" key="4">
    <source>
        <dbReference type="Proteomes" id="UP000245884"/>
    </source>
</evidence>
<reference evidence="3 4" key="1">
    <citation type="journal article" date="2018" name="Mol. Biol. Evol.">
        <title>Broad Genomic Sampling Reveals a Smut Pathogenic Ancestry of the Fungal Clade Ustilaginomycotina.</title>
        <authorList>
            <person name="Kijpornyongpan T."/>
            <person name="Mondo S.J."/>
            <person name="Barry K."/>
            <person name="Sandor L."/>
            <person name="Lee J."/>
            <person name="Lipzen A."/>
            <person name="Pangilinan J."/>
            <person name="LaButti K."/>
            <person name="Hainaut M."/>
            <person name="Henrissat B."/>
            <person name="Grigoriev I.V."/>
            <person name="Spatafora J.W."/>
            <person name="Aime M.C."/>
        </authorList>
    </citation>
    <scope>NUCLEOTIDE SEQUENCE [LARGE SCALE GENOMIC DNA]</scope>
    <source>
        <strain evidence="3 4">MCA 5214</strain>
    </source>
</reference>
<evidence type="ECO:0000256" key="1">
    <source>
        <dbReference type="SAM" id="MobiDB-lite"/>
    </source>
</evidence>
<keyword evidence="2" id="KW-0732">Signal</keyword>
<feature type="compositionally biased region" description="Basic and acidic residues" evidence="1">
    <location>
        <begin position="112"/>
        <end position="133"/>
    </location>
</feature>
<feature type="signal peptide" evidence="2">
    <location>
        <begin position="1"/>
        <end position="23"/>
    </location>
</feature>
<dbReference type="OrthoDB" id="3824970at2759"/>
<dbReference type="GeneID" id="37025487"/>
<evidence type="ECO:0008006" key="5">
    <source>
        <dbReference type="Google" id="ProtNLM"/>
    </source>
</evidence>
<gene>
    <name evidence="3" type="ORF">BDZ90DRAFT_168404</name>
</gene>
<dbReference type="Proteomes" id="UP000245884">
    <property type="component" value="Unassembled WGS sequence"/>
</dbReference>
<proteinExistence type="predicted"/>
<feature type="chain" id="PRO_5016411912" description="CUE domain-containing protein" evidence="2">
    <location>
        <begin position="24"/>
        <end position="157"/>
    </location>
</feature>
<dbReference type="STRING" id="1569628.A0A316UQR6"/>